<accession>A0A8J3NUJ6</accession>
<evidence type="ECO:0000313" key="1">
    <source>
        <dbReference type="EMBL" id="GIF93087.1"/>
    </source>
</evidence>
<dbReference type="AlphaFoldDB" id="A0A8J3NUJ6"/>
<dbReference type="EMBL" id="BONG01000055">
    <property type="protein sequence ID" value="GIF93087.1"/>
    <property type="molecule type" value="Genomic_DNA"/>
</dbReference>
<evidence type="ECO:0000313" key="2">
    <source>
        <dbReference type="Proteomes" id="UP000619293"/>
    </source>
</evidence>
<proteinExistence type="predicted"/>
<name>A0A8J3NUJ6_9ACTN</name>
<gene>
    <name evidence="1" type="ORF">Cch02nite_65310</name>
</gene>
<organism evidence="1 2">
    <name type="scientific">Catellatospora chokoriensis</name>
    <dbReference type="NCBI Taxonomy" id="310353"/>
    <lineage>
        <taxon>Bacteria</taxon>
        <taxon>Bacillati</taxon>
        <taxon>Actinomycetota</taxon>
        <taxon>Actinomycetes</taxon>
        <taxon>Micromonosporales</taxon>
        <taxon>Micromonosporaceae</taxon>
        <taxon>Catellatospora</taxon>
    </lineage>
</organism>
<keyword evidence="2" id="KW-1185">Reference proteome</keyword>
<dbReference type="Proteomes" id="UP000619293">
    <property type="component" value="Unassembled WGS sequence"/>
</dbReference>
<reference evidence="1 2" key="1">
    <citation type="submission" date="2021-01" db="EMBL/GenBank/DDBJ databases">
        <title>Whole genome shotgun sequence of Catellatospora chokoriensis NBRC 107358.</title>
        <authorList>
            <person name="Komaki H."/>
            <person name="Tamura T."/>
        </authorList>
    </citation>
    <scope>NUCLEOTIDE SEQUENCE [LARGE SCALE GENOMIC DNA]</scope>
    <source>
        <strain evidence="1 2">NBRC 107358</strain>
    </source>
</reference>
<comment type="caution">
    <text evidence="1">The sequence shown here is derived from an EMBL/GenBank/DDBJ whole genome shotgun (WGS) entry which is preliminary data.</text>
</comment>
<protein>
    <submittedName>
        <fullName evidence="1">Uncharacterized protein</fullName>
    </submittedName>
</protein>
<sequence>MRDIGVADRLWCTFVADRLWCTFVADRLWCTFEVGSARHHRTWETTRRVSPAPPLI</sequence>